<reference evidence="1" key="1">
    <citation type="journal article" date="2014" name="Front. Microbiol.">
        <title>High frequency of phylogenetically diverse reductive dehalogenase-homologous genes in deep subseafloor sedimentary metagenomes.</title>
        <authorList>
            <person name="Kawai M."/>
            <person name="Futagami T."/>
            <person name="Toyoda A."/>
            <person name="Takaki Y."/>
            <person name="Nishi S."/>
            <person name="Hori S."/>
            <person name="Arai W."/>
            <person name="Tsubouchi T."/>
            <person name="Morono Y."/>
            <person name="Uchiyama I."/>
            <person name="Ito T."/>
            <person name="Fujiyama A."/>
            <person name="Inagaki F."/>
            <person name="Takami H."/>
        </authorList>
    </citation>
    <scope>NUCLEOTIDE SEQUENCE</scope>
    <source>
        <strain evidence="1">Expedition CK06-06</strain>
    </source>
</reference>
<gene>
    <name evidence="1" type="ORF">S01H1_72126</name>
</gene>
<feature type="non-terminal residue" evidence="1">
    <location>
        <position position="105"/>
    </location>
</feature>
<organism evidence="1">
    <name type="scientific">marine sediment metagenome</name>
    <dbReference type="NCBI Taxonomy" id="412755"/>
    <lineage>
        <taxon>unclassified sequences</taxon>
        <taxon>metagenomes</taxon>
        <taxon>ecological metagenomes</taxon>
    </lineage>
</organism>
<sequence length="105" mass="11284">MVSPVDIWMGGLGNFVADEDDYWETTNVGIVDAETGDYLQEPGEQIDPEVDPDAGAVTNVYIKAFSTGGTVKTTRAPVDADDVLRLADLTAIPGDLILDEDQRIV</sequence>
<protein>
    <submittedName>
        <fullName evidence="1">Uncharacterized protein</fullName>
    </submittedName>
</protein>
<proteinExistence type="predicted"/>
<dbReference type="AlphaFoldDB" id="X0WNS4"/>
<comment type="caution">
    <text evidence="1">The sequence shown here is derived from an EMBL/GenBank/DDBJ whole genome shotgun (WGS) entry which is preliminary data.</text>
</comment>
<accession>X0WNS4</accession>
<dbReference type="EMBL" id="BARS01048076">
    <property type="protein sequence ID" value="GAG32619.1"/>
    <property type="molecule type" value="Genomic_DNA"/>
</dbReference>
<name>X0WNS4_9ZZZZ</name>
<evidence type="ECO:0000313" key="1">
    <source>
        <dbReference type="EMBL" id="GAG32619.1"/>
    </source>
</evidence>